<proteinExistence type="predicted"/>
<dbReference type="Proteomes" id="UP000015100">
    <property type="component" value="Unassembled WGS sequence"/>
</dbReference>
<sequence length="144" mass="16353">MRDTTSISNEMEDQRQFHLSIDLTLDLEEITDNTPLITIERTWSKLRDLELRLNGVNTSGLELPSPNESHDSDPLSRFLSESTEDGFFHTIGQVHYPAHPIAIHPKQYKYQSIHHASMRAEDVSSEAFATCGLMSEISRGLSRL</sequence>
<gene>
    <name evidence="1" type="ORF">H072_1283</name>
</gene>
<reference evidence="2" key="2">
    <citation type="submission" date="2013-04" db="EMBL/GenBank/DDBJ databases">
        <title>Genomic mechanisms accounting for the adaptation to parasitism in nematode-trapping fungi.</title>
        <authorList>
            <person name="Ahren D.G."/>
        </authorList>
    </citation>
    <scope>NUCLEOTIDE SEQUENCE [LARGE SCALE GENOMIC DNA]</scope>
    <source>
        <strain evidence="2">CBS 200.50</strain>
    </source>
</reference>
<dbReference type="HOGENOM" id="CLU_1805717_0_0_1"/>
<dbReference type="OMA" id="ITIERTW"/>
<comment type="caution">
    <text evidence="1">The sequence shown here is derived from an EMBL/GenBank/DDBJ whole genome shotgun (WGS) entry which is preliminary data.</text>
</comment>
<protein>
    <submittedName>
        <fullName evidence="1">Uncharacterized protein</fullName>
    </submittedName>
</protein>
<evidence type="ECO:0000313" key="1">
    <source>
        <dbReference type="EMBL" id="EPS44720.1"/>
    </source>
</evidence>
<organism evidence="1 2">
    <name type="scientific">Dactylellina haptotyla (strain CBS 200.50)</name>
    <name type="common">Nematode-trapping fungus</name>
    <name type="synonym">Monacrosporium haptotylum</name>
    <dbReference type="NCBI Taxonomy" id="1284197"/>
    <lineage>
        <taxon>Eukaryota</taxon>
        <taxon>Fungi</taxon>
        <taxon>Dikarya</taxon>
        <taxon>Ascomycota</taxon>
        <taxon>Pezizomycotina</taxon>
        <taxon>Orbiliomycetes</taxon>
        <taxon>Orbiliales</taxon>
        <taxon>Orbiliaceae</taxon>
        <taxon>Dactylellina</taxon>
    </lineage>
</organism>
<keyword evidence="2" id="KW-1185">Reference proteome</keyword>
<name>S8AP39_DACHA</name>
<dbReference type="AlphaFoldDB" id="S8AP39"/>
<reference evidence="1 2" key="1">
    <citation type="journal article" date="2013" name="PLoS Genet.">
        <title>Genomic mechanisms accounting for the adaptation to parasitism in nematode-trapping fungi.</title>
        <authorList>
            <person name="Meerupati T."/>
            <person name="Andersson K.M."/>
            <person name="Friman E."/>
            <person name="Kumar D."/>
            <person name="Tunlid A."/>
            <person name="Ahren D."/>
        </authorList>
    </citation>
    <scope>NUCLEOTIDE SEQUENCE [LARGE SCALE GENOMIC DNA]</scope>
    <source>
        <strain evidence="1 2">CBS 200.50</strain>
    </source>
</reference>
<accession>S8AP39</accession>
<dbReference type="EMBL" id="AQGS01000035">
    <property type="protein sequence ID" value="EPS44720.1"/>
    <property type="molecule type" value="Genomic_DNA"/>
</dbReference>
<dbReference type="OrthoDB" id="5423278at2759"/>
<evidence type="ECO:0000313" key="2">
    <source>
        <dbReference type="Proteomes" id="UP000015100"/>
    </source>
</evidence>